<dbReference type="Pfam" id="PF18050">
    <property type="entry name" value="Cyclophil_like2"/>
    <property type="match status" value="1"/>
</dbReference>
<evidence type="ECO:0000313" key="3">
    <source>
        <dbReference type="Proteomes" id="UP000824082"/>
    </source>
</evidence>
<dbReference type="InterPro" id="IPR029000">
    <property type="entry name" value="Cyclophilin-like_dom_sf"/>
</dbReference>
<sequence length="116" mass="13069">MNLQIIANGVTFRTQLYDNPAAEAFREQLPLTLSMSELNGNEKYYYLPQSLPTDPYRPEQIQTGDLMLFGSDCLVLFYETFSTSYRYTPLGRVEDPAGLAQALGNGSVTVQFLLEE</sequence>
<organism evidence="2 3">
    <name type="scientific">Candidatus Egerieicola faecale</name>
    <dbReference type="NCBI Taxonomy" id="2840774"/>
    <lineage>
        <taxon>Bacteria</taxon>
        <taxon>Bacillati</taxon>
        <taxon>Bacillota</taxon>
        <taxon>Clostridia</taxon>
        <taxon>Eubacteriales</taxon>
        <taxon>Oscillospiraceae</taxon>
        <taxon>Oscillospiraceae incertae sedis</taxon>
        <taxon>Candidatus Egerieicola</taxon>
    </lineage>
</organism>
<dbReference type="InterPro" id="IPR041183">
    <property type="entry name" value="Cyclophilin-like"/>
</dbReference>
<name>A0A9D1IPU6_9FIRM</name>
<dbReference type="Proteomes" id="UP000824082">
    <property type="component" value="Unassembled WGS sequence"/>
</dbReference>
<dbReference type="AlphaFoldDB" id="A0A9D1IPU6"/>
<gene>
    <name evidence="2" type="ORF">IAD19_03665</name>
</gene>
<evidence type="ECO:0000313" key="2">
    <source>
        <dbReference type="EMBL" id="HIU41630.1"/>
    </source>
</evidence>
<dbReference type="SUPFAM" id="SSF50891">
    <property type="entry name" value="Cyclophilin-like"/>
    <property type="match status" value="1"/>
</dbReference>
<feature type="domain" description="Cyclophilin-like" evidence="1">
    <location>
        <begin position="5"/>
        <end position="112"/>
    </location>
</feature>
<protein>
    <recommendedName>
        <fullName evidence="1">Cyclophilin-like domain-containing protein</fullName>
    </recommendedName>
</protein>
<reference evidence="2" key="2">
    <citation type="journal article" date="2021" name="PeerJ">
        <title>Extensive microbial diversity within the chicken gut microbiome revealed by metagenomics and culture.</title>
        <authorList>
            <person name="Gilroy R."/>
            <person name="Ravi A."/>
            <person name="Getino M."/>
            <person name="Pursley I."/>
            <person name="Horton D.L."/>
            <person name="Alikhan N.F."/>
            <person name="Baker D."/>
            <person name="Gharbi K."/>
            <person name="Hall N."/>
            <person name="Watson M."/>
            <person name="Adriaenssens E.M."/>
            <person name="Foster-Nyarko E."/>
            <person name="Jarju S."/>
            <person name="Secka A."/>
            <person name="Antonio M."/>
            <person name="Oren A."/>
            <person name="Chaudhuri R.R."/>
            <person name="La Ragione R."/>
            <person name="Hildebrand F."/>
            <person name="Pallen M.J."/>
        </authorList>
    </citation>
    <scope>NUCLEOTIDE SEQUENCE</scope>
    <source>
        <strain evidence="2">4509</strain>
    </source>
</reference>
<proteinExistence type="predicted"/>
<comment type="caution">
    <text evidence="2">The sequence shown here is derived from an EMBL/GenBank/DDBJ whole genome shotgun (WGS) entry which is preliminary data.</text>
</comment>
<accession>A0A9D1IPU6</accession>
<dbReference type="Gene3D" id="2.40.100.20">
    <property type="match status" value="1"/>
</dbReference>
<evidence type="ECO:0000259" key="1">
    <source>
        <dbReference type="Pfam" id="PF18050"/>
    </source>
</evidence>
<reference evidence="2" key="1">
    <citation type="submission" date="2020-10" db="EMBL/GenBank/DDBJ databases">
        <authorList>
            <person name="Gilroy R."/>
        </authorList>
    </citation>
    <scope>NUCLEOTIDE SEQUENCE</scope>
    <source>
        <strain evidence="2">4509</strain>
    </source>
</reference>
<dbReference type="EMBL" id="DVMX01000070">
    <property type="protein sequence ID" value="HIU41630.1"/>
    <property type="molecule type" value="Genomic_DNA"/>
</dbReference>